<evidence type="ECO:0000313" key="2">
    <source>
        <dbReference type="EMBL" id="ANY69259.1"/>
    </source>
</evidence>
<sequence>MGSIYEQVLGADFAKLHPRIQERFGFSSTEGIASIGEGVMEEIWYSKRVAIPLYIGSSRHIMFPQGGRQIPFTIGNYAYADRFGRETVTWNRTFKFPQKIRRFDATMIYSRKSNKIVDYLGTKQHLAVDLDISAVPGGGIRIRSGEQRFYERYLQFRFPRLFTGEANVTEWYDDEQKKFRISVQVDNPLLGTIFRYTGSFQAYFIDTGKQPIPLDAKPLREERRE</sequence>
<dbReference type="EMBL" id="CP016808">
    <property type="protein sequence ID" value="ANY69259.1"/>
    <property type="molecule type" value="Genomic_DNA"/>
</dbReference>
<feature type="domain" description="DUF4166" evidence="1">
    <location>
        <begin position="16"/>
        <end position="200"/>
    </location>
</feature>
<dbReference type="RefSeq" id="WP_099520293.1">
    <property type="nucleotide sequence ID" value="NZ_CP016808.1"/>
</dbReference>
<dbReference type="Pfam" id="PF13761">
    <property type="entry name" value="DUF4166"/>
    <property type="match status" value="1"/>
</dbReference>
<organism evidence="2">
    <name type="scientific">Paenibacillus sp. BIHB 4019</name>
    <dbReference type="NCBI Taxonomy" id="1870819"/>
    <lineage>
        <taxon>Bacteria</taxon>
        <taxon>Bacillati</taxon>
        <taxon>Bacillota</taxon>
        <taxon>Bacilli</taxon>
        <taxon>Bacillales</taxon>
        <taxon>Paenibacillaceae</taxon>
        <taxon>Paenibacillus</taxon>
    </lineage>
</organism>
<accession>A0A1B2DNG6</accession>
<protein>
    <recommendedName>
        <fullName evidence="1">DUF4166 domain-containing protein</fullName>
    </recommendedName>
</protein>
<evidence type="ECO:0000259" key="1">
    <source>
        <dbReference type="Pfam" id="PF13761"/>
    </source>
</evidence>
<gene>
    <name evidence="2" type="ORF">BBD42_24335</name>
</gene>
<name>A0A1B2DNG6_9BACL</name>
<reference evidence="2" key="1">
    <citation type="submission" date="2016-08" db="EMBL/GenBank/DDBJ databases">
        <title>Complete Genome Seqeunce of Paenibacillus sp. BIHB 4019 from tea rhizoplane.</title>
        <authorList>
            <person name="Thakur R."/>
            <person name="Swarnkar M.K."/>
            <person name="Gulati A."/>
        </authorList>
    </citation>
    <scope>NUCLEOTIDE SEQUENCE [LARGE SCALE GENOMIC DNA]</scope>
    <source>
        <strain evidence="2">BIHB4019</strain>
    </source>
</reference>
<proteinExistence type="predicted"/>
<dbReference type="InterPro" id="IPR025311">
    <property type="entry name" value="DUF4166"/>
</dbReference>
<dbReference type="AlphaFoldDB" id="A0A1B2DNG6"/>